<proteinExistence type="inferred from homology"/>
<comment type="similarity">
    <text evidence="5 7 9">Belongs to the PTH family.</text>
</comment>
<comment type="subcellular location">
    <subcellularLocation>
        <location evidence="7">Cytoplasm</location>
    </subcellularLocation>
</comment>
<comment type="catalytic activity">
    <reaction evidence="7 8">
        <text>an N-acyl-L-alpha-aminoacyl-tRNA + H2O = an N-acyl-L-amino acid + a tRNA + H(+)</text>
        <dbReference type="Rhea" id="RHEA:54448"/>
        <dbReference type="Rhea" id="RHEA-COMP:10123"/>
        <dbReference type="Rhea" id="RHEA-COMP:13883"/>
        <dbReference type="ChEBI" id="CHEBI:15377"/>
        <dbReference type="ChEBI" id="CHEBI:15378"/>
        <dbReference type="ChEBI" id="CHEBI:59874"/>
        <dbReference type="ChEBI" id="CHEBI:78442"/>
        <dbReference type="ChEBI" id="CHEBI:138191"/>
        <dbReference type="EC" id="3.1.1.29"/>
    </reaction>
</comment>
<comment type="function">
    <text evidence="7">Catalyzes the release of premature peptidyl moieties from peptidyl-tRNA molecules trapped in stalled 50S ribosomal subunits, and thus maintains levels of free tRNAs and 50S ribosomes.</text>
</comment>
<feature type="binding site" evidence="7">
    <location>
        <position position="61"/>
    </location>
    <ligand>
        <name>tRNA</name>
        <dbReference type="ChEBI" id="CHEBI:17843"/>
    </ligand>
</feature>
<dbReference type="GO" id="GO:0072344">
    <property type="term" value="P:rescue of stalled ribosome"/>
    <property type="evidence" value="ECO:0007669"/>
    <property type="project" value="UniProtKB-UniRule"/>
</dbReference>
<evidence type="ECO:0000256" key="7">
    <source>
        <dbReference type="HAMAP-Rule" id="MF_00083"/>
    </source>
</evidence>
<evidence type="ECO:0000313" key="10">
    <source>
        <dbReference type="EMBL" id="VWL85632.1"/>
    </source>
</evidence>
<dbReference type="RefSeq" id="WP_156683611.1">
    <property type="nucleotide sequence ID" value="NZ_CABWIB010000001.1"/>
</dbReference>
<dbReference type="Pfam" id="PF01195">
    <property type="entry name" value="Pept_tRNA_hydro"/>
    <property type="match status" value="1"/>
</dbReference>
<evidence type="ECO:0000256" key="2">
    <source>
        <dbReference type="ARBA" id="ARBA00022555"/>
    </source>
</evidence>
<evidence type="ECO:0000256" key="9">
    <source>
        <dbReference type="RuleBase" id="RU004320"/>
    </source>
</evidence>
<dbReference type="NCBIfam" id="TIGR00447">
    <property type="entry name" value="pth"/>
    <property type="match status" value="1"/>
</dbReference>
<keyword evidence="7" id="KW-0963">Cytoplasm</keyword>
<dbReference type="InterPro" id="IPR001328">
    <property type="entry name" value="Pept_tRNA_hydro"/>
</dbReference>
<feature type="site" description="Stabilizes the basic form of H active site to accept a proton" evidence="7">
    <location>
        <position position="88"/>
    </location>
</feature>
<dbReference type="PROSITE" id="PS01196">
    <property type="entry name" value="PEPT_TRNA_HYDROL_2"/>
    <property type="match status" value="1"/>
</dbReference>
<dbReference type="Gene3D" id="3.40.50.1470">
    <property type="entry name" value="Peptidyl-tRNA hydrolase"/>
    <property type="match status" value="1"/>
</dbReference>
<organism evidence="10 11">
    <name type="scientific">Oceanivirga miroungae</name>
    <dbReference type="NCBI Taxonomy" id="1130046"/>
    <lineage>
        <taxon>Bacteria</taxon>
        <taxon>Fusobacteriati</taxon>
        <taxon>Fusobacteriota</taxon>
        <taxon>Fusobacteriia</taxon>
        <taxon>Fusobacteriales</taxon>
        <taxon>Leptotrichiaceae</taxon>
        <taxon>Oceanivirga</taxon>
    </lineage>
</organism>
<dbReference type="CDD" id="cd00462">
    <property type="entry name" value="PTH"/>
    <property type="match status" value="1"/>
</dbReference>
<dbReference type="AlphaFoldDB" id="A0A6I8MBQ5"/>
<evidence type="ECO:0000256" key="8">
    <source>
        <dbReference type="RuleBase" id="RU000673"/>
    </source>
</evidence>
<protein>
    <recommendedName>
        <fullName evidence="6 7">Peptidyl-tRNA hydrolase</fullName>
        <shortName evidence="7">Pth</shortName>
        <ecNumber evidence="1 7">3.1.1.29</ecNumber>
    </recommendedName>
</protein>
<evidence type="ECO:0000313" key="11">
    <source>
        <dbReference type="Proteomes" id="UP000419017"/>
    </source>
</evidence>
<gene>
    <name evidence="7" type="primary">pth</name>
    <name evidence="10" type="ORF">OMES3154_00917</name>
</gene>
<dbReference type="GO" id="GO:0005737">
    <property type="term" value="C:cytoplasm"/>
    <property type="evidence" value="ECO:0007669"/>
    <property type="project" value="UniProtKB-SubCell"/>
</dbReference>
<feature type="binding site" evidence="7">
    <location>
        <position position="109"/>
    </location>
    <ligand>
        <name>tRNA</name>
        <dbReference type="ChEBI" id="CHEBI:17843"/>
    </ligand>
</feature>
<dbReference type="FunFam" id="3.40.50.1470:FF:000001">
    <property type="entry name" value="Peptidyl-tRNA hydrolase"/>
    <property type="match status" value="1"/>
</dbReference>
<dbReference type="HAMAP" id="MF_00083">
    <property type="entry name" value="Pept_tRNA_hydro_bact"/>
    <property type="match status" value="1"/>
</dbReference>
<dbReference type="GO" id="GO:0006515">
    <property type="term" value="P:protein quality control for misfolded or incompletely synthesized proteins"/>
    <property type="evidence" value="ECO:0007669"/>
    <property type="project" value="UniProtKB-UniRule"/>
</dbReference>
<feature type="active site" description="Proton acceptor" evidence="7">
    <location>
        <position position="19"/>
    </location>
</feature>
<dbReference type="PANTHER" id="PTHR17224">
    <property type="entry name" value="PEPTIDYL-TRNA HYDROLASE"/>
    <property type="match status" value="1"/>
</dbReference>
<sequence length="183" mass="21258">MKLIVGLGNKGQEYENTRHNIGFIFIDSYLEEKNLHRFKREGFKAEYVKKDDVIFLKPLTYMNLSGTSIREIMNFYKLKSKDIYVIYDDKDIDLGKIRIRDKGSSAGHNGIKNILSNVGDDFIRIKVGIGSKKEYDTISYVLGKFDKEEMEVIDSKKKIINSLIDDIINEVDLEKIKTKYNNK</sequence>
<dbReference type="EMBL" id="CABWIB010000001">
    <property type="protein sequence ID" value="VWL85632.1"/>
    <property type="molecule type" value="Genomic_DNA"/>
</dbReference>
<dbReference type="GO" id="GO:0004045">
    <property type="term" value="F:peptidyl-tRNA hydrolase activity"/>
    <property type="evidence" value="ECO:0007669"/>
    <property type="project" value="UniProtKB-UniRule"/>
</dbReference>
<keyword evidence="11" id="KW-1185">Reference proteome</keyword>
<accession>A0A6I8MBQ5</accession>
<dbReference type="SUPFAM" id="SSF53178">
    <property type="entry name" value="Peptidyl-tRNA hydrolase-like"/>
    <property type="match status" value="1"/>
</dbReference>
<keyword evidence="4 7" id="KW-0694">RNA-binding</keyword>
<feature type="binding site" evidence="7">
    <location>
        <position position="63"/>
    </location>
    <ligand>
        <name>tRNA</name>
        <dbReference type="ChEBI" id="CHEBI:17843"/>
    </ligand>
</feature>
<dbReference type="GO" id="GO:0000049">
    <property type="term" value="F:tRNA binding"/>
    <property type="evidence" value="ECO:0007669"/>
    <property type="project" value="UniProtKB-UniRule"/>
</dbReference>
<dbReference type="InterPro" id="IPR018171">
    <property type="entry name" value="Pept_tRNA_hydro_CS"/>
</dbReference>
<feature type="binding site" evidence="7">
    <location>
        <position position="14"/>
    </location>
    <ligand>
        <name>tRNA</name>
        <dbReference type="ChEBI" id="CHEBI:17843"/>
    </ligand>
</feature>
<evidence type="ECO:0000256" key="6">
    <source>
        <dbReference type="ARBA" id="ARBA00050038"/>
    </source>
</evidence>
<keyword evidence="2 7" id="KW-0820">tRNA-binding</keyword>
<dbReference type="EC" id="3.1.1.29" evidence="1 7"/>
<evidence type="ECO:0000256" key="3">
    <source>
        <dbReference type="ARBA" id="ARBA00022801"/>
    </source>
</evidence>
<dbReference type="PROSITE" id="PS01195">
    <property type="entry name" value="PEPT_TRNA_HYDROL_1"/>
    <property type="match status" value="1"/>
</dbReference>
<dbReference type="PANTHER" id="PTHR17224:SF1">
    <property type="entry name" value="PEPTIDYL-TRNA HYDROLASE"/>
    <property type="match status" value="1"/>
</dbReference>
<evidence type="ECO:0000256" key="5">
    <source>
        <dbReference type="ARBA" id="ARBA00038063"/>
    </source>
</evidence>
<dbReference type="InterPro" id="IPR036416">
    <property type="entry name" value="Pept_tRNA_hydro_sf"/>
</dbReference>
<evidence type="ECO:0000256" key="4">
    <source>
        <dbReference type="ARBA" id="ARBA00022884"/>
    </source>
</evidence>
<name>A0A6I8MBQ5_9FUSO</name>
<reference evidence="10 11" key="1">
    <citation type="submission" date="2019-10" db="EMBL/GenBank/DDBJ databases">
        <authorList>
            <person name="Blom J."/>
        </authorList>
    </citation>
    <scope>NUCLEOTIDE SEQUENCE [LARGE SCALE GENOMIC DNA]</scope>
    <source>
        <strain evidence="10 11">ES3154-GLU</strain>
    </source>
</reference>
<comment type="subunit">
    <text evidence="7">Monomer.</text>
</comment>
<comment type="function">
    <text evidence="7">Hydrolyzes ribosome-free peptidyl-tRNAs (with 1 or more amino acids incorporated), which drop off the ribosome during protein synthesis, or as a result of ribosome stalling.</text>
</comment>
<feature type="site" description="Discriminates between blocked and unblocked aminoacyl-tRNA" evidence="7">
    <location>
        <position position="9"/>
    </location>
</feature>
<keyword evidence="3 7" id="KW-0378">Hydrolase</keyword>
<evidence type="ECO:0000256" key="1">
    <source>
        <dbReference type="ARBA" id="ARBA00013260"/>
    </source>
</evidence>
<dbReference type="Proteomes" id="UP000419017">
    <property type="component" value="Unassembled WGS sequence"/>
</dbReference>